<dbReference type="SMART" id="SM00448">
    <property type="entry name" value="REC"/>
    <property type="match status" value="1"/>
</dbReference>
<keyword evidence="5" id="KW-1185">Reference proteome</keyword>
<proteinExistence type="predicted"/>
<dbReference type="SUPFAM" id="SSF109604">
    <property type="entry name" value="HD-domain/PDEase-like"/>
    <property type="match status" value="1"/>
</dbReference>
<name>A0ABZ1CED7_9BACT</name>
<dbReference type="PROSITE" id="PS50110">
    <property type="entry name" value="RESPONSE_REGULATORY"/>
    <property type="match status" value="1"/>
</dbReference>
<keyword evidence="1" id="KW-0597">Phosphoprotein</keyword>
<evidence type="ECO:0000259" key="2">
    <source>
        <dbReference type="PROSITE" id="PS50110"/>
    </source>
</evidence>
<dbReference type="PANTHER" id="PTHR33525:SF3">
    <property type="entry name" value="RIBONUCLEASE Y"/>
    <property type="match status" value="1"/>
</dbReference>
<dbReference type="PANTHER" id="PTHR33525">
    <property type="match status" value="1"/>
</dbReference>
<dbReference type="CDD" id="cd00077">
    <property type="entry name" value="HDc"/>
    <property type="match status" value="1"/>
</dbReference>
<feature type="domain" description="Response regulatory" evidence="2">
    <location>
        <begin position="20"/>
        <end position="136"/>
    </location>
</feature>
<gene>
    <name evidence="4" type="ORF">K1X11_010895</name>
</gene>
<dbReference type="Pfam" id="PF00072">
    <property type="entry name" value="Response_reg"/>
    <property type="match status" value="1"/>
</dbReference>
<evidence type="ECO:0000256" key="1">
    <source>
        <dbReference type="PROSITE-ProRule" id="PRU00169"/>
    </source>
</evidence>
<protein>
    <submittedName>
        <fullName evidence="4">Response regulator</fullName>
    </submittedName>
</protein>
<evidence type="ECO:0000259" key="3">
    <source>
        <dbReference type="PROSITE" id="PS51833"/>
    </source>
</evidence>
<sequence>MTTPLTALHHGDAQVNTMRTVLFVDDEPMLLAGLRRSMHGLRGEWRAAYAGSGAEALALMEAEGPFDVVVSDMMMPGMSGAEFLRAVRERYPATVRIILSGQADDRLVAQCVEITHRFLEKPCETATLRATLEYATSIVFAVRDPAITALVGRIQRLPSPPQLCQELEQRLRNNRASVEEIGELIGRDLAMTAQVLKVVNSAYFGLARELETAQEAVAYLGVEMIRSLVVLNGLTEQVQRQGVPESEIESLWQHSLRVSAAARDLAELEGLPRAVVKESTTAGLLHDAGKLVLAMNFPGRTKQIIADAQARAEAVAVLEREVHGCTHADVGGYLFALWGLSLPVVQGVAWHHAPVRQEPPALGTAMVVHVADVLVHDFFDEVEGGSKPWLDEAYVAAAGYADAVPRWRQALEHGWCNR</sequence>
<organism evidence="4 5">
    <name type="scientific">Actomonas aquatica</name>
    <dbReference type="NCBI Taxonomy" id="2866162"/>
    <lineage>
        <taxon>Bacteria</taxon>
        <taxon>Pseudomonadati</taxon>
        <taxon>Verrucomicrobiota</taxon>
        <taxon>Opitutia</taxon>
        <taxon>Opitutales</taxon>
        <taxon>Opitutaceae</taxon>
        <taxon>Actomonas</taxon>
    </lineage>
</organism>
<dbReference type="SUPFAM" id="SSF52172">
    <property type="entry name" value="CheY-like"/>
    <property type="match status" value="1"/>
</dbReference>
<dbReference type="Gene3D" id="3.40.50.2300">
    <property type="match status" value="1"/>
</dbReference>
<reference evidence="4 5" key="1">
    <citation type="submission" date="2023-12" db="EMBL/GenBank/DDBJ databases">
        <title>Description of an unclassified Opitutus bacterium of Verrucomicrobiota.</title>
        <authorList>
            <person name="Zhang D.-F."/>
        </authorList>
    </citation>
    <scope>NUCLEOTIDE SEQUENCE [LARGE SCALE GENOMIC DNA]</scope>
    <source>
        <strain evidence="4 5">WL0086</strain>
    </source>
</reference>
<dbReference type="InterPro" id="IPR011006">
    <property type="entry name" value="CheY-like_superfamily"/>
</dbReference>
<dbReference type="EMBL" id="CP139781">
    <property type="protein sequence ID" value="WRQ89914.1"/>
    <property type="molecule type" value="Genomic_DNA"/>
</dbReference>
<dbReference type="PROSITE" id="PS51833">
    <property type="entry name" value="HDOD"/>
    <property type="match status" value="1"/>
</dbReference>
<accession>A0ABZ1CED7</accession>
<dbReference type="InterPro" id="IPR014626">
    <property type="entry name" value="Sig_transdc_resp-reg_put"/>
</dbReference>
<dbReference type="InterPro" id="IPR001789">
    <property type="entry name" value="Sig_transdc_resp-reg_receiver"/>
</dbReference>
<dbReference type="InterPro" id="IPR052340">
    <property type="entry name" value="RNase_Y/CdgJ"/>
</dbReference>
<dbReference type="Pfam" id="PF08668">
    <property type="entry name" value="HDOD"/>
    <property type="match status" value="1"/>
</dbReference>
<feature type="domain" description="HDOD" evidence="3">
    <location>
        <begin position="157"/>
        <end position="354"/>
    </location>
</feature>
<dbReference type="InterPro" id="IPR013976">
    <property type="entry name" value="HDOD"/>
</dbReference>
<dbReference type="CDD" id="cd17569">
    <property type="entry name" value="REC_HupR-like"/>
    <property type="match status" value="1"/>
</dbReference>
<dbReference type="RefSeq" id="WP_221032371.1">
    <property type="nucleotide sequence ID" value="NZ_CP139781.1"/>
</dbReference>
<dbReference type="Gene3D" id="1.10.3210.10">
    <property type="entry name" value="Hypothetical protein af1432"/>
    <property type="match status" value="1"/>
</dbReference>
<dbReference type="InterPro" id="IPR003607">
    <property type="entry name" value="HD/PDEase_dom"/>
</dbReference>
<dbReference type="Proteomes" id="UP000738431">
    <property type="component" value="Chromosome"/>
</dbReference>
<dbReference type="PIRSF" id="PIRSF036883">
    <property type="entry name" value="RR_HD-GYP_mod"/>
    <property type="match status" value="1"/>
</dbReference>
<evidence type="ECO:0000313" key="4">
    <source>
        <dbReference type="EMBL" id="WRQ89914.1"/>
    </source>
</evidence>
<feature type="modified residue" description="4-aspartylphosphate" evidence="1">
    <location>
        <position position="72"/>
    </location>
</feature>
<evidence type="ECO:0000313" key="5">
    <source>
        <dbReference type="Proteomes" id="UP000738431"/>
    </source>
</evidence>